<dbReference type="Proteomes" id="UP001499933">
    <property type="component" value="Unassembled WGS sequence"/>
</dbReference>
<gene>
    <name evidence="3" type="ORF">GCM10009776_14160</name>
</gene>
<dbReference type="Gene3D" id="3.40.50.720">
    <property type="entry name" value="NAD(P)-binding Rossmann-like Domain"/>
    <property type="match status" value="1"/>
</dbReference>
<reference evidence="3 4" key="1">
    <citation type="journal article" date="2019" name="Int. J. Syst. Evol. Microbiol.">
        <title>The Global Catalogue of Microorganisms (GCM) 10K type strain sequencing project: providing services to taxonomists for standard genome sequencing and annotation.</title>
        <authorList>
            <consortium name="The Broad Institute Genomics Platform"/>
            <consortium name="The Broad Institute Genome Sequencing Center for Infectious Disease"/>
            <person name="Wu L."/>
            <person name="Ma J."/>
        </authorList>
    </citation>
    <scope>NUCLEOTIDE SEQUENCE [LARGE SCALE GENOMIC DNA]</scope>
    <source>
        <strain evidence="3 4">JCM 14901</strain>
    </source>
</reference>
<dbReference type="PANTHER" id="PTHR43482">
    <property type="entry name" value="PROTEIN AST1-RELATED"/>
    <property type="match status" value="1"/>
</dbReference>
<dbReference type="EMBL" id="BAAAOG010000002">
    <property type="protein sequence ID" value="GAA1953488.1"/>
    <property type="molecule type" value="Genomic_DNA"/>
</dbReference>
<evidence type="ECO:0000313" key="4">
    <source>
        <dbReference type="Proteomes" id="UP001499933"/>
    </source>
</evidence>
<feature type="compositionally biased region" description="Basic residues" evidence="1">
    <location>
        <begin position="1"/>
        <end position="13"/>
    </location>
</feature>
<evidence type="ECO:0000259" key="2">
    <source>
        <dbReference type="SMART" id="SM00829"/>
    </source>
</evidence>
<name>A0ABN2QML5_9MICO</name>
<dbReference type="InterPro" id="IPR020843">
    <property type="entry name" value="ER"/>
</dbReference>
<protein>
    <recommendedName>
        <fullName evidence="2">Enoyl reductase (ER) domain-containing protein</fullName>
    </recommendedName>
</protein>
<dbReference type="PANTHER" id="PTHR43482:SF1">
    <property type="entry name" value="PROTEIN AST1-RELATED"/>
    <property type="match status" value="1"/>
</dbReference>
<keyword evidence="4" id="KW-1185">Reference proteome</keyword>
<sequence>MAHPRHELRRGSRGSRERGDCISSGCDRVSGINVTDFAAHAEYVLASDAGVVVATPPGLTDDQAVAVCDGAITALPFLRDAAHLRAGQSVLVNGAAGAIGSAAVQFAKHYGATVTAVCSIAKKAVIIFTGLAKPAQMASEMTIIAELAAAGTLVPVTGATYPMDHSAAAYQQVLGRKVCSTVITFTSHTA</sequence>
<feature type="region of interest" description="Disordered" evidence="1">
    <location>
        <begin position="1"/>
        <end position="20"/>
    </location>
</feature>
<dbReference type="SUPFAM" id="SSF51735">
    <property type="entry name" value="NAD(P)-binding Rossmann-fold domains"/>
    <property type="match status" value="1"/>
</dbReference>
<accession>A0ABN2QML5</accession>
<dbReference type="SMART" id="SM00829">
    <property type="entry name" value="PKS_ER"/>
    <property type="match status" value="1"/>
</dbReference>
<comment type="caution">
    <text evidence="3">The sequence shown here is derived from an EMBL/GenBank/DDBJ whole genome shotgun (WGS) entry which is preliminary data.</text>
</comment>
<evidence type="ECO:0000313" key="3">
    <source>
        <dbReference type="EMBL" id="GAA1953488.1"/>
    </source>
</evidence>
<evidence type="ECO:0000256" key="1">
    <source>
        <dbReference type="SAM" id="MobiDB-lite"/>
    </source>
</evidence>
<dbReference type="Gene3D" id="3.90.180.10">
    <property type="entry name" value="Medium-chain alcohol dehydrogenases, catalytic domain"/>
    <property type="match status" value="1"/>
</dbReference>
<dbReference type="InterPro" id="IPR052585">
    <property type="entry name" value="Lipid_raft_assoc_Zn_ADH"/>
</dbReference>
<dbReference type="InterPro" id="IPR036291">
    <property type="entry name" value="NAD(P)-bd_dom_sf"/>
</dbReference>
<feature type="domain" description="Enoyl reductase (ER)" evidence="2">
    <location>
        <begin position="11"/>
        <end position="184"/>
    </location>
</feature>
<proteinExistence type="predicted"/>
<organism evidence="3 4">
    <name type="scientific">Microbacterium deminutum</name>
    <dbReference type="NCBI Taxonomy" id="344164"/>
    <lineage>
        <taxon>Bacteria</taxon>
        <taxon>Bacillati</taxon>
        <taxon>Actinomycetota</taxon>
        <taxon>Actinomycetes</taxon>
        <taxon>Micrococcales</taxon>
        <taxon>Microbacteriaceae</taxon>
        <taxon>Microbacterium</taxon>
    </lineage>
</organism>